<name>A0A4Q7EI09_9CYAN</name>
<dbReference type="RefSeq" id="WP_052288287.1">
    <property type="nucleotide sequence ID" value="NZ_QVFV01000001.1"/>
</dbReference>
<keyword evidence="2" id="KW-1185">Reference proteome</keyword>
<proteinExistence type="predicted"/>
<dbReference type="AlphaFoldDB" id="A0A4Q7EI09"/>
<sequence length="143" mass="16081">MKIQKSELEALGKSLRLVNTNSIKASAKSPPTKRLWYQGQESYFDVTVDLQDEAISWFQITLRGKVVSGKPTQALTTGETEELDVPPEVAYYAASKTIRDGAAINWDFVQCMAEMLSHRPDEPTLARVHDLLTQQLDQHFQTA</sequence>
<gene>
    <name evidence="1" type="ORF">DYY88_05930</name>
</gene>
<evidence type="ECO:0000313" key="1">
    <source>
        <dbReference type="EMBL" id="RZM82757.1"/>
    </source>
</evidence>
<accession>A0A4Q7EI09</accession>
<dbReference type="EMBL" id="QVFV01000001">
    <property type="protein sequence ID" value="RZM82757.1"/>
    <property type="molecule type" value="Genomic_DNA"/>
</dbReference>
<dbReference type="Proteomes" id="UP000292459">
    <property type="component" value="Unassembled WGS sequence"/>
</dbReference>
<reference evidence="1 2" key="1">
    <citation type="submission" date="2018-11" db="EMBL/GenBank/DDBJ databases">
        <title>Whole genome sequencing of an environmental sample.</title>
        <authorList>
            <person name="Sarangi A.N."/>
            <person name="Singh D."/>
            <person name="Tripathy S."/>
        </authorList>
    </citation>
    <scope>NUCLEOTIDE SEQUENCE [LARGE SCALE GENOMIC DNA]</scope>
    <source>
        <strain evidence="1 2">Lakshadweep</strain>
    </source>
</reference>
<evidence type="ECO:0000313" key="2">
    <source>
        <dbReference type="Proteomes" id="UP000292459"/>
    </source>
</evidence>
<comment type="caution">
    <text evidence="1">The sequence shown here is derived from an EMBL/GenBank/DDBJ whole genome shotgun (WGS) entry which is preliminary data.</text>
</comment>
<dbReference type="OrthoDB" id="460820at2"/>
<protein>
    <submittedName>
        <fullName evidence="1">Uncharacterized protein</fullName>
    </submittedName>
</protein>
<organism evidence="1 2">
    <name type="scientific">Leptolyngbya iicbica LK</name>
    <dbReference type="NCBI Taxonomy" id="2294035"/>
    <lineage>
        <taxon>Bacteria</taxon>
        <taxon>Bacillati</taxon>
        <taxon>Cyanobacteriota</taxon>
        <taxon>Cyanophyceae</taxon>
        <taxon>Leptolyngbyales</taxon>
        <taxon>Leptolyngbyaceae</taxon>
        <taxon>Leptolyngbya group</taxon>
        <taxon>Leptolyngbya</taxon>
        <taxon>Leptolyngbya iicbica</taxon>
    </lineage>
</organism>